<keyword evidence="2" id="KW-0732">Signal</keyword>
<dbReference type="RefSeq" id="WP_084370549.1">
    <property type="nucleotide sequence ID" value="NZ_FWYF01000001.1"/>
</dbReference>
<gene>
    <name evidence="3" type="ORF">SAMN04488029_0192</name>
</gene>
<accession>A0A1W2G5P5</accession>
<dbReference type="Proteomes" id="UP000192472">
    <property type="component" value="Unassembled WGS sequence"/>
</dbReference>
<sequence>MRRTVLFLLVITGFASLGFAQESTEEDPFSDYSYLWEDSKKKKKDKKKKQKVEAQVADVAADSSVTTTSSIPVDSVQVDSTSLEEELVVVDSTNLIEDSLVAKEVNSTQDSIRQAEKDAKREARKEKQKDKEPAKDFRAGLPSPSAGSSLNGGLTYTNIDGKAYAGLVLAPELKFGKVGVGIDVPILYGLDDKTIRTEMFEDGVGALRLIRYVRYGQQKVDPVYVKVGDLSGTMIGFGGLVNNYTNSVSYEKRKIGLHYDINVKGLAGIEGMCSDFDPASFNLFVIRPYVRPLSWTFIPIVKTLEIGTTILSDHDQTTLIGSEEARSTYAFTEEGIRAFGIDMGVTLLTVPFIQIDLFANYSKLDVATEALADTLSVLQTAGFISMPTNSFEKGSGVSAGFNFRFNFIADLLSTDIRIERLSYSDYYLPQFFDGAYEIDKDSKILALASAEKMKGIYGSLKGHILKKLTLGGSLMIPDEISETAPAVVTLNADVDRLFNKFSMHARYYKGGLTDLGDAFSLDERSLAKVRFVYHLNKFLVTGVDYFYSFTATESGYKTTKYVSPYFGVSIQL</sequence>
<evidence type="ECO:0000313" key="3">
    <source>
        <dbReference type="EMBL" id="SMD31854.1"/>
    </source>
</evidence>
<reference evidence="3 4" key="1">
    <citation type="submission" date="2017-04" db="EMBL/GenBank/DDBJ databases">
        <authorList>
            <person name="Afonso C.L."/>
            <person name="Miller P.J."/>
            <person name="Scott M.A."/>
            <person name="Spackman E."/>
            <person name="Goraichik I."/>
            <person name="Dimitrov K.M."/>
            <person name="Suarez D.L."/>
            <person name="Swayne D.E."/>
        </authorList>
    </citation>
    <scope>NUCLEOTIDE SEQUENCE [LARGE SCALE GENOMIC DNA]</scope>
    <source>
        <strain evidence="3 4">DSM 26133</strain>
    </source>
</reference>
<evidence type="ECO:0008006" key="5">
    <source>
        <dbReference type="Google" id="ProtNLM"/>
    </source>
</evidence>
<protein>
    <recommendedName>
        <fullName evidence="5">DUF5723 domain-containing protein</fullName>
    </recommendedName>
</protein>
<keyword evidence="4" id="KW-1185">Reference proteome</keyword>
<name>A0A1W2G5P5_REIFA</name>
<feature type="compositionally biased region" description="Low complexity" evidence="1">
    <location>
        <begin position="53"/>
        <end position="69"/>
    </location>
</feature>
<evidence type="ECO:0000313" key="4">
    <source>
        <dbReference type="Proteomes" id="UP000192472"/>
    </source>
</evidence>
<feature type="compositionally biased region" description="Basic and acidic residues" evidence="1">
    <location>
        <begin position="113"/>
        <end position="138"/>
    </location>
</feature>
<dbReference type="STRING" id="692418.SAMN04488029_0192"/>
<dbReference type="OrthoDB" id="9765113at2"/>
<dbReference type="AlphaFoldDB" id="A0A1W2G5P5"/>
<feature type="chain" id="PRO_5013026464" description="DUF5723 domain-containing protein" evidence="2">
    <location>
        <begin position="21"/>
        <end position="572"/>
    </location>
</feature>
<organism evidence="3 4">
    <name type="scientific">Reichenbachiella faecimaris</name>
    <dbReference type="NCBI Taxonomy" id="692418"/>
    <lineage>
        <taxon>Bacteria</taxon>
        <taxon>Pseudomonadati</taxon>
        <taxon>Bacteroidota</taxon>
        <taxon>Cytophagia</taxon>
        <taxon>Cytophagales</taxon>
        <taxon>Reichenbachiellaceae</taxon>
        <taxon>Reichenbachiella</taxon>
    </lineage>
</organism>
<dbReference type="EMBL" id="FWYF01000001">
    <property type="protein sequence ID" value="SMD31854.1"/>
    <property type="molecule type" value="Genomic_DNA"/>
</dbReference>
<feature type="compositionally biased region" description="Basic residues" evidence="1">
    <location>
        <begin position="41"/>
        <end position="50"/>
    </location>
</feature>
<feature type="region of interest" description="Disordered" evidence="1">
    <location>
        <begin position="39"/>
        <end position="70"/>
    </location>
</feature>
<feature type="region of interest" description="Disordered" evidence="1">
    <location>
        <begin position="107"/>
        <end position="152"/>
    </location>
</feature>
<proteinExistence type="predicted"/>
<evidence type="ECO:0000256" key="1">
    <source>
        <dbReference type="SAM" id="MobiDB-lite"/>
    </source>
</evidence>
<evidence type="ECO:0000256" key="2">
    <source>
        <dbReference type="SAM" id="SignalP"/>
    </source>
</evidence>
<feature type="signal peptide" evidence="2">
    <location>
        <begin position="1"/>
        <end position="20"/>
    </location>
</feature>